<dbReference type="GO" id="GO:0006281">
    <property type="term" value="P:DNA repair"/>
    <property type="evidence" value="ECO:0007669"/>
    <property type="project" value="UniProtKB-KW"/>
</dbReference>
<dbReference type="InterPro" id="IPR001357">
    <property type="entry name" value="BRCT_dom"/>
</dbReference>
<dbReference type="PANTHER" id="PTHR46677:SF1">
    <property type="entry name" value="SMC5-SMC6 COMPLEX LOCALIZATION FACTOR PROTEIN 1"/>
    <property type="match status" value="1"/>
</dbReference>
<name>A0AA97JUB8_EUBMA</name>
<dbReference type="InterPro" id="IPR057595">
    <property type="entry name" value="TopB1_SLF1_BRCT"/>
</dbReference>
<dbReference type="SMART" id="SM00248">
    <property type="entry name" value="ANK"/>
    <property type="match status" value="3"/>
</dbReference>
<dbReference type="GO" id="GO:0005634">
    <property type="term" value="C:nucleus"/>
    <property type="evidence" value="ECO:0007669"/>
    <property type="project" value="UniProtKB-SubCell"/>
</dbReference>
<dbReference type="Pfam" id="PF12796">
    <property type="entry name" value="Ank_2"/>
    <property type="match status" value="1"/>
</dbReference>
<proteinExistence type="predicted"/>
<reference evidence="12" key="1">
    <citation type="submission" date="2025-08" db="UniProtKB">
        <authorList>
            <consortium name="RefSeq"/>
        </authorList>
    </citation>
    <scope>IDENTIFICATION</scope>
    <source>
        <tissue evidence="12">Blood</tissue>
    </source>
</reference>
<dbReference type="AlphaFoldDB" id="A0AA97JUB8"/>
<dbReference type="GO" id="GO:0005813">
    <property type="term" value="C:centrosome"/>
    <property type="evidence" value="ECO:0007669"/>
    <property type="project" value="UniProtKB-SubCell"/>
</dbReference>
<dbReference type="RefSeq" id="XP_054843239.1">
    <property type="nucleotide sequence ID" value="XM_054987264.1"/>
</dbReference>
<dbReference type="InterPro" id="IPR036420">
    <property type="entry name" value="BRCT_dom_sf"/>
</dbReference>
<evidence type="ECO:0000256" key="2">
    <source>
        <dbReference type="ARBA" id="ARBA00004300"/>
    </source>
</evidence>
<gene>
    <name evidence="12" type="primary">SLF1</name>
</gene>
<dbReference type="InterPro" id="IPR042479">
    <property type="entry name" value="Slf1"/>
</dbReference>
<keyword evidence="6" id="KW-0234">DNA repair</keyword>
<evidence type="ECO:0000256" key="6">
    <source>
        <dbReference type="ARBA" id="ARBA00023204"/>
    </source>
</evidence>
<dbReference type="SUPFAM" id="SSF52113">
    <property type="entry name" value="BRCT domain"/>
    <property type="match status" value="1"/>
</dbReference>
<dbReference type="Pfam" id="PF16770">
    <property type="entry name" value="RTT107_BRCT_5"/>
    <property type="match status" value="1"/>
</dbReference>
<feature type="repeat" description="ANK" evidence="9">
    <location>
        <begin position="698"/>
        <end position="730"/>
    </location>
</feature>
<organism evidence="11 12">
    <name type="scientific">Eublepharis macularius</name>
    <name type="common">Leopard gecko</name>
    <name type="synonym">Cyrtodactylus macularius</name>
    <dbReference type="NCBI Taxonomy" id="481883"/>
    <lineage>
        <taxon>Eukaryota</taxon>
        <taxon>Metazoa</taxon>
        <taxon>Chordata</taxon>
        <taxon>Craniata</taxon>
        <taxon>Vertebrata</taxon>
        <taxon>Euteleostomi</taxon>
        <taxon>Lepidosauria</taxon>
        <taxon>Squamata</taxon>
        <taxon>Bifurcata</taxon>
        <taxon>Gekkota</taxon>
        <taxon>Eublepharidae</taxon>
        <taxon>Eublepharinae</taxon>
        <taxon>Eublepharis</taxon>
    </lineage>
</organism>
<keyword evidence="3" id="KW-0963">Cytoplasm</keyword>
<dbReference type="GeneID" id="129334892"/>
<evidence type="ECO:0000256" key="4">
    <source>
        <dbReference type="ARBA" id="ARBA00022737"/>
    </source>
</evidence>
<dbReference type="GO" id="GO:0035861">
    <property type="term" value="C:site of double-strand break"/>
    <property type="evidence" value="ECO:0007669"/>
    <property type="project" value="TreeGrafter"/>
</dbReference>
<dbReference type="FunFam" id="3.40.50.10190:FF:000018">
    <property type="entry name" value="DNA topoisomerase 2-binding protein 1"/>
    <property type="match status" value="1"/>
</dbReference>
<evidence type="ECO:0000313" key="12">
    <source>
        <dbReference type="RefSeq" id="XP_054843239.1"/>
    </source>
</evidence>
<dbReference type="Pfam" id="PF23294">
    <property type="entry name" value="BRCT_TopB1_SLF1"/>
    <property type="match status" value="1"/>
</dbReference>
<dbReference type="InterPro" id="IPR036770">
    <property type="entry name" value="Ankyrin_rpt-contain_sf"/>
</dbReference>
<dbReference type="InterPro" id="IPR002110">
    <property type="entry name" value="Ankyrin_rpt"/>
</dbReference>
<dbReference type="PROSITE" id="PS50297">
    <property type="entry name" value="ANK_REP_REGION"/>
    <property type="match status" value="2"/>
</dbReference>
<feature type="repeat" description="ANK" evidence="9">
    <location>
        <begin position="664"/>
        <end position="697"/>
    </location>
</feature>
<evidence type="ECO:0000259" key="10">
    <source>
        <dbReference type="SMART" id="SM00292"/>
    </source>
</evidence>
<protein>
    <submittedName>
        <fullName evidence="12">SMC5-SMC6 complex localization factor protein 1 isoform X1</fullName>
    </submittedName>
</protein>
<dbReference type="GO" id="GO:1990166">
    <property type="term" value="P:protein localization to site of double-strand break"/>
    <property type="evidence" value="ECO:0007669"/>
    <property type="project" value="TreeGrafter"/>
</dbReference>
<evidence type="ECO:0000256" key="8">
    <source>
        <dbReference type="ARBA" id="ARBA00023242"/>
    </source>
</evidence>
<evidence type="ECO:0000256" key="9">
    <source>
        <dbReference type="PROSITE-ProRule" id="PRU00023"/>
    </source>
</evidence>
<feature type="repeat" description="ANK" evidence="9">
    <location>
        <begin position="732"/>
        <end position="764"/>
    </location>
</feature>
<comment type="subcellular location">
    <subcellularLocation>
        <location evidence="2">Cytoplasm</location>
        <location evidence="2">Cytoskeleton</location>
        <location evidence="2">Microtubule organizing center</location>
        <location evidence="2">Centrosome</location>
    </subcellularLocation>
    <subcellularLocation>
        <location evidence="1">Nucleus</location>
    </subcellularLocation>
</comment>
<sequence length="924" mass="105467">MESGTLKPRIQLTGFKNQEKKSLIELLLTLDCMFFDSEKYRDCTHLIAKQPCKSEKFLAACAAGKWVLTKDYIINSVESGRWLDETTYEWGYKIEKDSHYSPQMQSAPKRWRKELTRSGAAGAFHRWKVVLIVKGDKERDSFTRVLEAGKATIYTTLSASENITHVLTNDTTLKQQRKVSGVPCYPVCYLGGYLLESEITSYAEKWPVNYLKAEQEAKVTMTGIQIDEMRNALIKHIYLQKAMLSKYTHVDQMNECRKEEKNVCSRGIDNVLEELVDNHLFPIAITEFLCGKDLIPPVKFLHSLLEHILQGNADPTLSVQFFHFMYTLLQHDPPWKSPPMLKYYLEVLQCPACMMGTWSLVEMLVRSCLYYSNICHSVCDSGAIKEDRMFHKKLLTFILNLFQAEVLALTKSLYDEAIPLSLQVMPPTVLLKTFWLGSDSVLSTKQIQSLVHWVINSYRRKYKTNDIFEHEVAELLNGILGAVVEYWIISGFIMDRNVLHSVADDLATCITISCDDFSTEELKMFVSSIPSLWLEMFVAEAVFKKISFQSNTITSPELISLKKIVCSYLPALEVEMHEAGRIQRAKKKKIGQWPCPESQRALLMLNGDKQNQAGALPDVPVQTTINCLHVPKKVRNQAKVEMSHSKENCHSSAKQINVLKVNVKGETALHIACRRNNVKRLIHLLSLPEIDINIKDYAGWTPLHEACNHGSTVCVREILQHCPEVDLLSEVNGVTPLHDALLNGHVEIAKLLLQNGGPVLLQQMDSEGKFPLDYLECVTTKQDLLHSIRPEERVEDFHAQVKNNMCDQQVEFGAMLFCKMLLNFCSVYNLFIPFSLTSKKLTTNPLLETTSCFKLNTSFYAHWFIDLYFRELETFQNLPVYLQKTIEELKKCPGEQKEAFSATLQQIAVTIQLSNLDLTSKLPR</sequence>
<feature type="domain" description="BRCT" evidence="10">
    <location>
        <begin position="3"/>
        <end position="80"/>
    </location>
</feature>
<dbReference type="Gene3D" id="1.25.40.20">
    <property type="entry name" value="Ankyrin repeat-containing domain"/>
    <property type="match status" value="1"/>
</dbReference>
<evidence type="ECO:0000256" key="5">
    <source>
        <dbReference type="ARBA" id="ARBA00022763"/>
    </source>
</evidence>
<dbReference type="KEGG" id="emc:129334892"/>
<keyword evidence="7" id="KW-0206">Cytoskeleton</keyword>
<dbReference type="GO" id="GO:2000781">
    <property type="term" value="P:positive regulation of double-strand break repair"/>
    <property type="evidence" value="ECO:0007669"/>
    <property type="project" value="InterPro"/>
</dbReference>
<accession>A0AA97JUB8</accession>
<dbReference type="Proteomes" id="UP001190640">
    <property type="component" value="Chromosome 8"/>
</dbReference>
<evidence type="ECO:0000313" key="11">
    <source>
        <dbReference type="Proteomes" id="UP001190640"/>
    </source>
</evidence>
<evidence type="ECO:0000256" key="1">
    <source>
        <dbReference type="ARBA" id="ARBA00004123"/>
    </source>
</evidence>
<dbReference type="PROSITE" id="PS50088">
    <property type="entry name" value="ANK_REPEAT"/>
    <property type="match status" value="3"/>
</dbReference>
<dbReference type="SMART" id="SM00292">
    <property type="entry name" value="BRCT"/>
    <property type="match status" value="1"/>
</dbReference>
<keyword evidence="8" id="KW-0539">Nucleus</keyword>
<keyword evidence="11" id="KW-1185">Reference proteome</keyword>
<evidence type="ECO:0000256" key="3">
    <source>
        <dbReference type="ARBA" id="ARBA00022490"/>
    </source>
</evidence>
<keyword evidence="5" id="KW-0227">DNA damage</keyword>
<evidence type="ECO:0000256" key="7">
    <source>
        <dbReference type="ARBA" id="ARBA00023212"/>
    </source>
</evidence>
<dbReference type="PANTHER" id="PTHR46677">
    <property type="entry name" value="SMC5-SMC6 COMPLEX LOCALIZATION FACTOR PROTEIN 1"/>
    <property type="match status" value="1"/>
</dbReference>
<dbReference type="Gene3D" id="3.40.50.10190">
    <property type="entry name" value="BRCT domain"/>
    <property type="match status" value="2"/>
</dbReference>
<keyword evidence="9" id="KW-0040">ANK repeat</keyword>
<dbReference type="SUPFAM" id="SSF48403">
    <property type="entry name" value="Ankyrin repeat"/>
    <property type="match status" value="1"/>
</dbReference>
<dbReference type="CTD" id="84250"/>
<keyword evidence="4" id="KW-0677">Repeat</keyword>